<reference evidence="1 2" key="1">
    <citation type="journal article" date="2010" name="Science">
        <title>Genomic comparison of the ants Camponotus floridanus and Harpegnathos saltator.</title>
        <authorList>
            <person name="Bonasio R."/>
            <person name="Zhang G."/>
            <person name="Ye C."/>
            <person name="Mutti N.S."/>
            <person name="Fang X."/>
            <person name="Qin N."/>
            <person name="Donahue G."/>
            <person name="Yang P."/>
            <person name="Li Q."/>
            <person name="Li C."/>
            <person name="Zhang P."/>
            <person name="Huang Z."/>
            <person name="Berger S.L."/>
            <person name="Reinberg D."/>
            <person name="Wang J."/>
            <person name="Liebig J."/>
        </authorList>
    </citation>
    <scope>NUCLEOTIDE SEQUENCE [LARGE SCALE GENOMIC DNA]</scope>
    <source>
        <strain evidence="1 2">R22 G/1</strain>
    </source>
</reference>
<dbReference type="AlphaFoldDB" id="E2BVP0"/>
<gene>
    <name evidence="1" type="ORF">EAI_00020</name>
</gene>
<sequence length="50" mass="5804">NNLPPYSSKVWINMSMELNCKWTAHDVYIAVREDRRGIITKARDELGIVV</sequence>
<evidence type="ECO:0000313" key="1">
    <source>
        <dbReference type="EMBL" id="EFN80240.1"/>
    </source>
</evidence>
<dbReference type="EMBL" id="GL450911">
    <property type="protein sequence ID" value="EFN80240.1"/>
    <property type="molecule type" value="Genomic_DNA"/>
</dbReference>
<evidence type="ECO:0000313" key="2">
    <source>
        <dbReference type="Proteomes" id="UP000008237"/>
    </source>
</evidence>
<keyword evidence="2" id="KW-1185">Reference proteome</keyword>
<name>E2BVP0_HARSA</name>
<proteinExistence type="predicted"/>
<protein>
    <submittedName>
        <fullName evidence="1">Uncharacterized protein</fullName>
    </submittedName>
</protein>
<organism evidence="2">
    <name type="scientific">Harpegnathos saltator</name>
    <name type="common">Jerdon's jumping ant</name>
    <dbReference type="NCBI Taxonomy" id="610380"/>
    <lineage>
        <taxon>Eukaryota</taxon>
        <taxon>Metazoa</taxon>
        <taxon>Ecdysozoa</taxon>
        <taxon>Arthropoda</taxon>
        <taxon>Hexapoda</taxon>
        <taxon>Insecta</taxon>
        <taxon>Pterygota</taxon>
        <taxon>Neoptera</taxon>
        <taxon>Endopterygota</taxon>
        <taxon>Hymenoptera</taxon>
        <taxon>Apocrita</taxon>
        <taxon>Aculeata</taxon>
        <taxon>Formicoidea</taxon>
        <taxon>Formicidae</taxon>
        <taxon>Ponerinae</taxon>
        <taxon>Ponerini</taxon>
        <taxon>Harpegnathos</taxon>
    </lineage>
</organism>
<accession>E2BVP0</accession>
<feature type="non-terminal residue" evidence="1">
    <location>
        <position position="50"/>
    </location>
</feature>
<dbReference type="Proteomes" id="UP000008237">
    <property type="component" value="Unassembled WGS sequence"/>
</dbReference>
<feature type="non-terminal residue" evidence="1">
    <location>
        <position position="1"/>
    </location>
</feature>
<dbReference type="InParanoid" id="E2BVP0"/>